<feature type="transmembrane region" description="Helical" evidence="5">
    <location>
        <begin position="114"/>
        <end position="135"/>
    </location>
</feature>
<organism evidence="7 8">
    <name type="scientific">Biomphalaria glabrata</name>
    <name type="common">Bloodfluke planorb</name>
    <name type="synonym">Freshwater snail</name>
    <dbReference type="NCBI Taxonomy" id="6526"/>
    <lineage>
        <taxon>Eukaryota</taxon>
        <taxon>Metazoa</taxon>
        <taxon>Spiralia</taxon>
        <taxon>Lophotrochozoa</taxon>
        <taxon>Mollusca</taxon>
        <taxon>Gastropoda</taxon>
        <taxon>Heterobranchia</taxon>
        <taxon>Euthyneura</taxon>
        <taxon>Panpulmonata</taxon>
        <taxon>Hygrophila</taxon>
        <taxon>Lymnaeoidea</taxon>
        <taxon>Planorbidae</taxon>
        <taxon>Biomphalaria</taxon>
    </lineage>
</organism>
<dbReference type="Gene3D" id="1.20.1070.10">
    <property type="entry name" value="Rhodopsin 7-helix transmembrane proteins"/>
    <property type="match status" value="1"/>
</dbReference>
<feature type="transmembrane region" description="Helical" evidence="5">
    <location>
        <begin position="156"/>
        <end position="177"/>
    </location>
</feature>
<name>A0A9W2ZLI2_BIOGL</name>
<evidence type="ECO:0000313" key="8">
    <source>
        <dbReference type="RefSeq" id="XP_055875773.1"/>
    </source>
</evidence>
<comment type="subcellular location">
    <subcellularLocation>
        <location evidence="1">Membrane</location>
        <topology evidence="1">Multi-pass membrane protein</topology>
    </subcellularLocation>
</comment>
<feature type="domain" description="G-protein coupled receptors family 2 profile 2" evidence="6">
    <location>
        <begin position="46"/>
        <end position="297"/>
    </location>
</feature>
<dbReference type="InterPro" id="IPR017981">
    <property type="entry name" value="GPCR_2-like_7TM"/>
</dbReference>
<evidence type="ECO:0000256" key="1">
    <source>
        <dbReference type="ARBA" id="ARBA00004141"/>
    </source>
</evidence>
<keyword evidence="3 5" id="KW-1133">Transmembrane helix</keyword>
<keyword evidence="4 5" id="KW-0472">Membrane</keyword>
<feature type="transmembrane region" description="Helical" evidence="5">
    <location>
        <begin position="197"/>
        <end position="226"/>
    </location>
</feature>
<evidence type="ECO:0000313" key="7">
    <source>
        <dbReference type="Proteomes" id="UP001165740"/>
    </source>
</evidence>
<dbReference type="InterPro" id="IPR000832">
    <property type="entry name" value="GPCR_2_secretin-like"/>
</dbReference>
<feature type="transmembrane region" description="Helical" evidence="5">
    <location>
        <begin position="48"/>
        <end position="71"/>
    </location>
</feature>
<keyword evidence="7" id="KW-1185">Reference proteome</keyword>
<dbReference type="PANTHER" id="PTHR45902:SF1">
    <property type="entry name" value="LATROPHILIN RECEPTOR-LIKE PROTEIN A"/>
    <property type="match status" value="1"/>
</dbReference>
<reference evidence="8" key="1">
    <citation type="submission" date="2025-08" db="UniProtKB">
        <authorList>
            <consortium name="RefSeq"/>
        </authorList>
    </citation>
    <scope>IDENTIFICATION</scope>
</reference>
<feature type="transmembrane region" description="Helical" evidence="5">
    <location>
        <begin position="83"/>
        <end position="102"/>
    </location>
</feature>
<dbReference type="AlphaFoldDB" id="A0A9W2ZLI2"/>
<dbReference type="GO" id="GO:0004930">
    <property type="term" value="F:G protein-coupled receptor activity"/>
    <property type="evidence" value="ECO:0007669"/>
    <property type="project" value="InterPro"/>
</dbReference>
<dbReference type="OrthoDB" id="10051649at2759"/>
<dbReference type="InterPro" id="IPR053231">
    <property type="entry name" value="GPCR_LN-TM7"/>
</dbReference>
<dbReference type="PROSITE" id="PS50261">
    <property type="entry name" value="G_PROTEIN_RECEP_F2_4"/>
    <property type="match status" value="1"/>
</dbReference>
<dbReference type="GO" id="GO:0007166">
    <property type="term" value="P:cell surface receptor signaling pathway"/>
    <property type="evidence" value="ECO:0007669"/>
    <property type="project" value="InterPro"/>
</dbReference>
<accession>A0A9W2ZLI2</accession>
<dbReference type="Pfam" id="PF00002">
    <property type="entry name" value="7tm_2"/>
    <property type="match status" value="1"/>
</dbReference>
<feature type="transmembrane region" description="Helical" evidence="5">
    <location>
        <begin position="273"/>
        <end position="295"/>
    </location>
</feature>
<dbReference type="Proteomes" id="UP001165740">
    <property type="component" value="Chromosome 2"/>
</dbReference>
<dbReference type="GeneID" id="106058730"/>
<protein>
    <submittedName>
        <fullName evidence="8">Adhesion G protein-coupled receptor E4-like</fullName>
    </submittedName>
</protein>
<evidence type="ECO:0000256" key="5">
    <source>
        <dbReference type="SAM" id="Phobius"/>
    </source>
</evidence>
<gene>
    <name evidence="8" type="primary">LOC106058730</name>
</gene>
<evidence type="ECO:0000256" key="3">
    <source>
        <dbReference type="ARBA" id="ARBA00022989"/>
    </source>
</evidence>
<sequence length="315" mass="35061">MSDINSMLLTGNSELNICIDILDKYVNKTRSSSTNRPMDGVLYVCGNVLTYICLSASELCLFITLITYLVFAELRTVPGINNIFLTLSLLLAQLALIMASNVPTPSALCTYTGIITHFLWLWHFAWSFLCSLHMFRVFTAKTRIFLGRNSNVCSHVIKVMTFSLCVSVSVVALVIVSSHLTSHTIGYGKKTCYLDSAFLIGVAMVAPLSLVFMCNLTFLVITVVSIHRVNTLLTFDAMKKEQYQNLILYVKLSSVTSVYWIATIVAEAVDSDVLRIISILLNGLQGVSIFISYTCNKKVYQLYFKTPLLQDSSLS</sequence>
<evidence type="ECO:0000256" key="4">
    <source>
        <dbReference type="ARBA" id="ARBA00023136"/>
    </source>
</evidence>
<feature type="transmembrane region" description="Helical" evidence="5">
    <location>
        <begin position="246"/>
        <end position="267"/>
    </location>
</feature>
<dbReference type="PANTHER" id="PTHR45902">
    <property type="entry name" value="LATROPHILIN RECEPTOR-LIKE PROTEIN A"/>
    <property type="match status" value="1"/>
</dbReference>
<dbReference type="OMA" id="VCIVITN"/>
<dbReference type="GO" id="GO:0016020">
    <property type="term" value="C:membrane"/>
    <property type="evidence" value="ECO:0007669"/>
    <property type="project" value="UniProtKB-SubCell"/>
</dbReference>
<evidence type="ECO:0000256" key="2">
    <source>
        <dbReference type="ARBA" id="ARBA00022692"/>
    </source>
</evidence>
<proteinExistence type="predicted"/>
<dbReference type="RefSeq" id="XP_055875773.1">
    <property type="nucleotide sequence ID" value="XM_056019798.1"/>
</dbReference>
<keyword evidence="2 5" id="KW-0812">Transmembrane</keyword>
<evidence type="ECO:0000259" key="6">
    <source>
        <dbReference type="PROSITE" id="PS50261"/>
    </source>
</evidence>